<dbReference type="EMBL" id="CP000702">
    <property type="protein sequence ID" value="ABQ47130.1"/>
    <property type="molecule type" value="Genomic_DNA"/>
</dbReference>
<keyword evidence="1" id="KW-0812">Transmembrane</keyword>
<feature type="transmembrane region" description="Helical" evidence="1">
    <location>
        <begin position="173"/>
        <end position="195"/>
    </location>
</feature>
<dbReference type="Gene3D" id="1.10.3210.10">
    <property type="entry name" value="Hypothetical protein af1432"/>
    <property type="match status" value="1"/>
</dbReference>
<dbReference type="STRING" id="390874.Tpet_1116"/>
<name>A5ILQ7_THEP1</name>
<feature type="transmembrane region" description="Helical" evidence="1">
    <location>
        <begin position="6"/>
        <end position="26"/>
    </location>
</feature>
<protein>
    <submittedName>
        <fullName evidence="2">Putative metal dependent phosphohydrolase</fullName>
    </submittedName>
</protein>
<dbReference type="Proteomes" id="UP000006558">
    <property type="component" value="Chromosome"/>
</dbReference>
<keyword evidence="1" id="KW-1133">Transmembrane helix</keyword>
<keyword evidence="2" id="KW-0378">Hydrolase</keyword>
<dbReference type="KEGG" id="tpt:Tpet_1116"/>
<organism evidence="2 3">
    <name type="scientific">Thermotoga petrophila (strain ATCC BAA-488 / DSM 13995 / JCM 10881 / RKU-1)</name>
    <dbReference type="NCBI Taxonomy" id="390874"/>
    <lineage>
        <taxon>Bacteria</taxon>
        <taxon>Thermotogati</taxon>
        <taxon>Thermotogota</taxon>
        <taxon>Thermotogae</taxon>
        <taxon>Thermotogales</taxon>
        <taxon>Thermotogaceae</taxon>
        <taxon>Thermotoga</taxon>
    </lineage>
</organism>
<gene>
    <name evidence="2" type="ordered locus">Tpet_1116</name>
</gene>
<dbReference type="HOGENOM" id="CLU_946405_0_0_0"/>
<reference evidence="3" key="1">
    <citation type="submission" date="2007-05" db="EMBL/GenBank/DDBJ databases">
        <title>Complete sequence of Thermotoga petrophila RKU-1.</title>
        <authorList>
            <consortium name="US DOE Joint Genome Institute"/>
            <person name="Copeland A."/>
            <person name="Lucas S."/>
            <person name="Lapidus A."/>
            <person name="Barry K."/>
            <person name="Glavina del Rio T."/>
            <person name="Dalin E."/>
            <person name="Tice H."/>
            <person name="Pitluck S."/>
            <person name="Sims D."/>
            <person name="Brettin T."/>
            <person name="Bruce D."/>
            <person name="Detter J.C."/>
            <person name="Han C."/>
            <person name="Tapia R."/>
            <person name="Schmutz J."/>
            <person name="Larimer F."/>
            <person name="Land M."/>
            <person name="Hauser L."/>
            <person name="Kyrpides N."/>
            <person name="Mikhailova N."/>
            <person name="Nelson K."/>
            <person name="Gogarten J.P."/>
            <person name="Noll K."/>
            <person name="Richardson P."/>
        </authorList>
    </citation>
    <scope>NUCLEOTIDE SEQUENCE [LARGE SCALE GENOMIC DNA]</scope>
    <source>
        <strain evidence="3">ATCC BAA-488 / DSM 13995 / JCM 10881 / RKU-1</strain>
    </source>
</reference>
<evidence type="ECO:0000256" key="1">
    <source>
        <dbReference type="SAM" id="Phobius"/>
    </source>
</evidence>
<dbReference type="RefSeq" id="WP_011943648.1">
    <property type="nucleotide sequence ID" value="NC_009486.1"/>
</dbReference>
<accession>A5ILQ7</accession>
<dbReference type="eggNOG" id="COG2206">
    <property type="taxonomic scope" value="Bacteria"/>
</dbReference>
<reference evidence="2 3" key="2">
    <citation type="journal article" date="2009" name="Proc. Natl. Acad. Sci. U.S.A.">
        <title>On the chimeric nature, thermophilic origin, and phylogenetic placement of the Thermotogales.</title>
        <authorList>
            <person name="Zhaxybayeva O."/>
            <person name="Swithers K.S."/>
            <person name="Lapierre P."/>
            <person name="Fournier G.P."/>
            <person name="Bickhart D.M."/>
            <person name="DeBoy R.T."/>
            <person name="Nelson K.E."/>
            <person name="Nesbo C.L."/>
            <person name="Doolittle W.F."/>
            <person name="Gogarten J.P."/>
            <person name="Noll K.M."/>
        </authorList>
    </citation>
    <scope>NUCLEOTIDE SEQUENCE [LARGE SCALE GENOMIC DNA]</scope>
    <source>
        <strain evidence="3">ATCC BAA-488 / DSM 13995 / JCM 10881 / RKU-1</strain>
    </source>
</reference>
<proteinExistence type="predicted"/>
<evidence type="ECO:0000313" key="2">
    <source>
        <dbReference type="EMBL" id="ABQ47130.1"/>
    </source>
</evidence>
<dbReference type="SUPFAM" id="SSF109604">
    <property type="entry name" value="HD-domain/PDEase-like"/>
    <property type="match status" value="1"/>
</dbReference>
<sequence length="294" mass="33866">MYLKRYKWIFLVVAMLIFFGVAFVQIHYQKKLEDYQLEVFKTIVQRSVDLVSSGYFQWTELKEAIEKNDEEFNEEAFEEIKSLDPHIKEIKILNQPPSFEEEYYRVESDGERLWALFKIYDSMGEEMIADRTAYVEWDVASILNSIGASVEFRKGGKKTFWGLEYKSKPGNKWFAASFWSSLGGLAIILIIRSIFVRSILKFHYETEGLERLIKIIDKKDHYTALHPEYTSRIAVLLGKKLGLNKKELKELGIAGRLHDRTPTTQAIPLQGVVNGCCSSTVLQLAQGVGKCPDV</sequence>
<dbReference type="GO" id="GO:0016787">
    <property type="term" value="F:hydrolase activity"/>
    <property type="evidence" value="ECO:0007669"/>
    <property type="project" value="UniProtKB-KW"/>
</dbReference>
<dbReference type="AlphaFoldDB" id="A5ILQ7"/>
<evidence type="ECO:0000313" key="3">
    <source>
        <dbReference type="Proteomes" id="UP000006558"/>
    </source>
</evidence>
<keyword evidence="1" id="KW-0472">Membrane</keyword>